<evidence type="ECO:0000256" key="3">
    <source>
        <dbReference type="ARBA" id="ARBA00020203"/>
    </source>
</evidence>
<dbReference type="SUPFAM" id="SSF53335">
    <property type="entry name" value="S-adenosyl-L-methionine-dependent methyltransferases"/>
    <property type="match status" value="1"/>
</dbReference>
<evidence type="ECO:0000256" key="5">
    <source>
        <dbReference type="ARBA" id="ARBA00022552"/>
    </source>
</evidence>
<dbReference type="CDD" id="cd02440">
    <property type="entry name" value="AdoMet_MTases"/>
    <property type="match status" value="1"/>
</dbReference>
<evidence type="ECO:0000256" key="4">
    <source>
        <dbReference type="ARBA" id="ARBA00022491"/>
    </source>
</evidence>
<evidence type="ECO:0000256" key="6">
    <source>
        <dbReference type="ARBA" id="ARBA00022603"/>
    </source>
</evidence>
<dbReference type="GO" id="GO:0008168">
    <property type="term" value="F:methyltransferase activity"/>
    <property type="evidence" value="ECO:0007669"/>
    <property type="project" value="UniProtKB-KW"/>
</dbReference>
<dbReference type="InParanoid" id="A0A6J3EJQ5"/>
<feature type="compositionally biased region" description="Low complexity" evidence="16">
    <location>
        <begin position="186"/>
        <end position="203"/>
    </location>
</feature>
<evidence type="ECO:0000313" key="18">
    <source>
        <dbReference type="RefSeq" id="XP_032064001.1"/>
    </source>
</evidence>
<evidence type="ECO:0000256" key="1">
    <source>
        <dbReference type="ARBA" id="ARBA00004604"/>
    </source>
</evidence>
<dbReference type="InterPro" id="IPR029063">
    <property type="entry name" value="SAM-dependent_MTases_sf"/>
</dbReference>
<dbReference type="AlphaFoldDB" id="A0A6J3EJQ5"/>
<dbReference type="GO" id="GO:0006364">
    <property type="term" value="P:rRNA processing"/>
    <property type="evidence" value="ECO:0007669"/>
    <property type="project" value="UniProtKB-UniRule"/>
</dbReference>
<dbReference type="FunFam" id="3.40.50.150:FF:000068">
    <property type="entry name" value="Ribosomal RNA-processing protein 8"/>
    <property type="match status" value="1"/>
</dbReference>
<reference evidence="18" key="1">
    <citation type="submission" date="2025-08" db="UniProtKB">
        <authorList>
            <consortium name="RefSeq"/>
        </authorList>
    </citation>
    <scope>IDENTIFICATION</scope>
    <source>
        <tissue evidence="18">Lung</tissue>
    </source>
</reference>
<dbReference type="GO" id="GO:0000183">
    <property type="term" value="P:rDNA heterochromatin formation"/>
    <property type="evidence" value="ECO:0007669"/>
    <property type="project" value="TreeGrafter"/>
</dbReference>
<evidence type="ECO:0000256" key="13">
    <source>
        <dbReference type="ARBA" id="ARBA00057870"/>
    </source>
</evidence>
<feature type="compositionally biased region" description="Basic residues" evidence="16">
    <location>
        <begin position="74"/>
        <end position="83"/>
    </location>
</feature>
<keyword evidence="10" id="KW-0805">Transcription regulation</keyword>
<dbReference type="Proteomes" id="UP000504639">
    <property type="component" value="Chromosome 1"/>
</dbReference>
<keyword evidence="9" id="KW-0156">Chromatin regulator</keyword>
<dbReference type="GO" id="GO:0046015">
    <property type="term" value="P:regulation of transcription by glucose"/>
    <property type="evidence" value="ECO:0007669"/>
    <property type="project" value="TreeGrafter"/>
</dbReference>
<dbReference type="RefSeq" id="XP_032064001.1">
    <property type="nucleotide sequence ID" value="XM_032208110.1"/>
</dbReference>
<comment type="subcellular location">
    <subcellularLocation>
        <location evidence="1 15">Nucleus</location>
        <location evidence="1 15">Nucleolus</location>
    </subcellularLocation>
</comment>
<name>A0A6J3EJQ5_AYTFU</name>
<evidence type="ECO:0000256" key="16">
    <source>
        <dbReference type="SAM" id="MobiDB-lite"/>
    </source>
</evidence>
<dbReference type="Pfam" id="PF05148">
    <property type="entry name" value="Methyltransf_8"/>
    <property type="match status" value="1"/>
</dbReference>
<evidence type="ECO:0000256" key="15">
    <source>
        <dbReference type="RuleBase" id="RU365074"/>
    </source>
</evidence>
<organism evidence="17 18">
    <name type="scientific">Aythya fuligula</name>
    <name type="common">Tufted duck</name>
    <name type="synonym">Anas fuligula</name>
    <dbReference type="NCBI Taxonomy" id="219594"/>
    <lineage>
        <taxon>Eukaryota</taxon>
        <taxon>Metazoa</taxon>
        <taxon>Chordata</taxon>
        <taxon>Craniata</taxon>
        <taxon>Vertebrata</taxon>
        <taxon>Euteleostomi</taxon>
        <taxon>Archelosauria</taxon>
        <taxon>Archosauria</taxon>
        <taxon>Dinosauria</taxon>
        <taxon>Saurischia</taxon>
        <taxon>Theropoda</taxon>
        <taxon>Coelurosauria</taxon>
        <taxon>Aves</taxon>
        <taxon>Neognathae</taxon>
        <taxon>Galloanserae</taxon>
        <taxon>Anseriformes</taxon>
        <taxon>Anatidae</taxon>
        <taxon>Aythyinae</taxon>
        <taxon>Aythya</taxon>
    </lineage>
</organism>
<keyword evidence="6 15" id="KW-0489">Methyltransferase</keyword>
<evidence type="ECO:0000256" key="7">
    <source>
        <dbReference type="ARBA" id="ARBA00022679"/>
    </source>
</evidence>
<dbReference type="FunFam" id="1.10.10.2150:FF:000001">
    <property type="entry name" value="Ribosomal RNA-processing protein 8"/>
    <property type="match status" value="1"/>
</dbReference>
<dbReference type="GO" id="GO:0033553">
    <property type="term" value="C:rDNA heterochromatin"/>
    <property type="evidence" value="ECO:0007669"/>
    <property type="project" value="TreeGrafter"/>
</dbReference>
<keyword evidence="8 15" id="KW-0949">S-adenosyl-L-methionine</keyword>
<keyword evidence="11" id="KW-0804">Transcription</keyword>
<keyword evidence="7 15" id="KW-0808">Transferase</keyword>
<evidence type="ECO:0000256" key="14">
    <source>
        <dbReference type="ARBA" id="ARBA00062710"/>
    </source>
</evidence>
<evidence type="ECO:0000313" key="17">
    <source>
        <dbReference type="Proteomes" id="UP000504639"/>
    </source>
</evidence>
<dbReference type="InterPro" id="IPR007823">
    <property type="entry name" value="RRP8"/>
</dbReference>
<dbReference type="PANTHER" id="PTHR12787:SF0">
    <property type="entry name" value="RIBOSOMAL RNA-PROCESSING PROTEIN 8"/>
    <property type="match status" value="1"/>
</dbReference>
<dbReference type="Gene3D" id="3.40.50.150">
    <property type="entry name" value="Vaccinia Virus protein VP39"/>
    <property type="match status" value="1"/>
</dbReference>
<dbReference type="CTD" id="23378"/>
<dbReference type="KEGG" id="aful:116502280"/>
<feature type="compositionally biased region" description="Low complexity" evidence="16">
    <location>
        <begin position="84"/>
        <end position="106"/>
    </location>
</feature>
<dbReference type="InterPro" id="IPR042036">
    <property type="entry name" value="RRP8_N"/>
</dbReference>
<sequence>MFAEEAWAEGADGLAPGRVPPVRGAGGGPAEPPRAPQAPGAAERKRRQRLLATLQRLEAAAGTRPCPPADGQPARKRPRRRRQAAGCRAEAEGRPAGSAEPGAGREAAGGGGTGPPSGASGTRAAAGNGTPGAPRGCGAGGRAAAERDRSGAESRRAAVPAPTGHPGVPAEPPAARPARSSEAERPGPGASAAGPAQRLTRQQWKNRQKNKRRQNKLKAGAGDEKEAGVEAGMGAAASELPALEAAPAGRSAALRARMEERLLSARFRYINQQLYTSSSQEAVKLFQNDPEAFQIYHRGFAQQVGRWPENPVDRIIRYLRRRPASLVVADFGCGDCKIANSVRNKVHSFDLVPLSPLVTVCDMAKVPLAAESVDVAVFCLALMGTNLQEILEEANRVLKQGGTLLVAEVASRFEDTRAFMTAMAQLGFKSVSKDFSSPFFFLLEFSKAAPPRPRPCAGLRLRPCRYKRR</sequence>
<accession>A0A6J3EJQ5</accession>
<keyword evidence="5 15" id="KW-0698">rRNA processing</keyword>
<dbReference type="GeneID" id="116502280"/>
<protein>
    <recommendedName>
        <fullName evidence="3 15">Ribosomal RNA-processing protein 8</fullName>
        <ecNumber evidence="15">2.1.1.-</ecNumber>
    </recommendedName>
</protein>
<proteinExistence type="inferred from homology"/>
<dbReference type="PANTHER" id="PTHR12787">
    <property type="entry name" value="RIBOSOMAL RNA-PROCESSING PROTEIN 8"/>
    <property type="match status" value="1"/>
</dbReference>
<dbReference type="EC" id="2.1.1.-" evidence="15"/>
<feature type="compositionally biased region" description="Basic residues" evidence="16">
    <location>
        <begin position="204"/>
        <end position="216"/>
    </location>
</feature>
<keyword evidence="12 15" id="KW-0539">Nucleus</keyword>
<evidence type="ECO:0000256" key="12">
    <source>
        <dbReference type="ARBA" id="ARBA00023242"/>
    </source>
</evidence>
<dbReference type="GO" id="GO:0042149">
    <property type="term" value="P:cellular response to glucose starvation"/>
    <property type="evidence" value="ECO:0007669"/>
    <property type="project" value="TreeGrafter"/>
</dbReference>
<dbReference type="GO" id="GO:0032259">
    <property type="term" value="P:methylation"/>
    <property type="evidence" value="ECO:0007669"/>
    <property type="project" value="UniProtKB-KW"/>
</dbReference>
<dbReference type="GO" id="GO:0005730">
    <property type="term" value="C:nucleolus"/>
    <property type="evidence" value="ECO:0007669"/>
    <property type="project" value="UniProtKB-SubCell"/>
</dbReference>
<feature type="compositionally biased region" description="Low complexity" evidence="16">
    <location>
        <begin position="50"/>
        <end position="61"/>
    </location>
</feature>
<feature type="region of interest" description="Disordered" evidence="16">
    <location>
        <begin position="1"/>
        <end position="227"/>
    </location>
</feature>
<evidence type="ECO:0000256" key="11">
    <source>
        <dbReference type="ARBA" id="ARBA00023163"/>
    </source>
</evidence>
<evidence type="ECO:0000256" key="10">
    <source>
        <dbReference type="ARBA" id="ARBA00023015"/>
    </source>
</evidence>
<dbReference type="Gene3D" id="1.10.10.2150">
    <property type="entry name" value="Ribosomal RNA-processing protein 8, N-terminal domain"/>
    <property type="match status" value="1"/>
</dbReference>
<gene>
    <name evidence="18" type="primary">RRP8</name>
</gene>
<comment type="similarity">
    <text evidence="2 15">Belongs to the methyltransferase superfamily. RRP8 family.</text>
</comment>
<comment type="function">
    <text evidence="13">Essential component of the eNoSC (energy-dependent nucleolar silencing) complex, a complex that mediates silencing of rDNA in response to intracellular energy status and acts by recruiting histone-modifying enzymes. The eNoSC complex is able to sense the energy status of cell: upon glucose starvation, elevation of NAD(+)/NADP(+) ratio activates SIRT1, leading to histone H3 deacetylation followed by dimethylation of H3 at 'Lys-9' (H3K9me2) by SUV39H1 and the formation of silent chromatin in the rDNA locus. In the complex, RRP8 binds to H3K9me2 and probably acts as a methyltransferase. Its substrates are however unknown.</text>
</comment>
<feature type="compositionally biased region" description="Basic and acidic residues" evidence="16">
    <location>
        <begin position="144"/>
        <end position="156"/>
    </location>
</feature>
<keyword evidence="4" id="KW-0678">Repressor</keyword>
<comment type="function">
    <text evidence="15">Probable methyltransferase required to silence rDNA.</text>
</comment>
<evidence type="ECO:0000256" key="8">
    <source>
        <dbReference type="ARBA" id="ARBA00022691"/>
    </source>
</evidence>
<evidence type="ECO:0000256" key="9">
    <source>
        <dbReference type="ARBA" id="ARBA00022853"/>
    </source>
</evidence>
<evidence type="ECO:0000256" key="2">
    <source>
        <dbReference type="ARBA" id="ARBA00006301"/>
    </source>
</evidence>
<comment type="subunit">
    <text evidence="14">Component of the eNoSC complex, composed of SIRT1, SUV39H1 and RRP8.</text>
</comment>
<dbReference type="GO" id="GO:0005677">
    <property type="term" value="C:chromatin silencing complex"/>
    <property type="evidence" value="ECO:0007669"/>
    <property type="project" value="TreeGrafter"/>
</dbReference>
<keyword evidence="17" id="KW-1185">Reference proteome</keyword>